<feature type="region of interest" description="Disordered" evidence="3">
    <location>
        <begin position="647"/>
        <end position="694"/>
    </location>
</feature>
<feature type="region of interest" description="Disordered" evidence="3">
    <location>
        <begin position="800"/>
        <end position="838"/>
    </location>
</feature>
<dbReference type="EMBL" id="UNSH01000011">
    <property type="protein sequence ID" value="SZF00556.1"/>
    <property type="molecule type" value="Genomic_DNA"/>
</dbReference>
<keyword evidence="2" id="KW-0539">Nucleus</keyword>
<feature type="compositionally biased region" description="Basic residues" evidence="3">
    <location>
        <begin position="815"/>
        <end position="829"/>
    </location>
</feature>
<dbReference type="PANTHER" id="PTHR15074">
    <property type="entry name" value="METHYL-CPG-BINDING PROTEIN"/>
    <property type="match status" value="1"/>
</dbReference>
<feature type="compositionally biased region" description="Basic and acidic residues" evidence="3">
    <location>
        <begin position="56"/>
        <end position="66"/>
    </location>
</feature>
<feature type="compositionally biased region" description="Low complexity" evidence="3">
    <location>
        <begin position="199"/>
        <end position="210"/>
    </location>
</feature>
<dbReference type="GO" id="GO:0005634">
    <property type="term" value="C:nucleus"/>
    <property type="evidence" value="ECO:0007669"/>
    <property type="project" value="UniProtKB-SubCell"/>
</dbReference>
<protein>
    <recommendedName>
        <fullName evidence="6">5-methylcytosine g t mismatch-specific dna glycosylase</fullName>
    </recommendedName>
</protein>
<evidence type="ECO:0000313" key="4">
    <source>
        <dbReference type="EMBL" id="SZF00556.1"/>
    </source>
</evidence>
<feature type="compositionally biased region" description="Polar residues" evidence="3">
    <location>
        <begin position="38"/>
        <end position="48"/>
    </location>
</feature>
<evidence type="ECO:0008006" key="6">
    <source>
        <dbReference type="Google" id="ProtNLM"/>
    </source>
</evidence>
<sequence length="838" mass="92398">MSHKDRDGEYDERLSEKRNHARREKTPEKLHKSRSSKTKLTNSDTAASVKTRRRKVSGESDRRILEGSEPLSTIEDIVPELSRAHSRCSLPYPTFNRAYSRQSVRATGDEAELPAVKPPITPNPTDLGSGEKSKSKSESHGENNSKNEMPPSPPETDVSEENKDVEHQSQAQNDVGRAEKSASKISLISQTSKRDSKSKLSASSKLSDNSPCVKKSVPVSENNKDVKLHESKLAAAAAAENLSDTPAASLGSHSVEEKIKESPAEENSSVSTHQSSAPSHNFTVPSTKSVSSQFIQLDAPTVPSKIDSSQSTPSLLPSDLAVKAPCVDYLMRNGGLARSVPKSLIAPVSKSTSQHATRQPPLVPISVERIFSSCFSLLEQYETVLSKNGSLAVATGYRSVARRLLDRLEVIMGRDLSTEGCKCIMCQHPDLAPAEKPKGLGWGEVLEWSAGRKELPSWPAFNLALLGVKPVDCLDLSQQYPARPGSPVKIDPDVAEELREQYLLQSKKTKLAVDRWLSSCSTTTSTPPLEVDDETLSFAILTHLDNQERPIFNALITGSVTLQTTMRVTSQPRKSRSELIMKTVQSLQRLYRLPAPPRDPEAAIFLLKNPKLHPLLATMAGISSHEWEILTSGRFDGFLWSGAESDAQTSLPPSYRGSSMSPSPGLMSRNQTPSLTGSRGNSSLGSQTTVRARRPVLNDEETEIEVVAEVEREIYLGMEALEEAFENLHRKAEHVRRGLRERGAGLTISLRSRRLAQPANINPDQDDFSGSDLSPGYERRCWSERSNILSECEWDHCDDFSELAPDDSASNISSSRHRRPKRRNERKKPARIEEENED</sequence>
<dbReference type="GO" id="GO:0003677">
    <property type="term" value="F:DNA binding"/>
    <property type="evidence" value="ECO:0007669"/>
    <property type="project" value="InterPro"/>
</dbReference>
<gene>
    <name evidence="4" type="ORF">BLGHR1_11298</name>
</gene>
<dbReference type="PANTHER" id="PTHR15074:SF5">
    <property type="entry name" value="5-METHYLCYTOSINE G_T MISMATCH-SPECIFIC DNA GLYCOSYLASE"/>
    <property type="match status" value="1"/>
</dbReference>
<feature type="compositionally biased region" description="Basic and acidic residues" evidence="3">
    <location>
        <begin position="254"/>
        <end position="263"/>
    </location>
</feature>
<comment type="subcellular location">
    <subcellularLocation>
        <location evidence="1">Nucleus</location>
    </subcellularLocation>
</comment>
<name>A0A383UL42_BLUHO</name>
<evidence type="ECO:0000313" key="5">
    <source>
        <dbReference type="Proteomes" id="UP000275772"/>
    </source>
</evidence>
<proteinExistence type="predicted"/>
<accession>A0A383UL42</accession>
<feature type="compositionally biased region" description="Polar residues" evidence="3">
    <location>
        <begin position="265"/>
        <end position="285"/>
    </location>
</feature>
<feature type="compositionally biased region" description="Basic and acidic residues" evidence="3">
    <location>
        <begin position="1"/>
        <end position="30"/>
    </location>
</feature>
<feature type="compositionally biased region" description="Basic and acidic residues" evidence="3">
    <location>
        <begin position="129"/>
        <end position="145"/>
    </location>
</feature>
<evidence type="ECO:0000256" key="2">
    <source>
        <dbReference type="ARBA" id="ARBA00023242"/>
    </source>
</evidence>
<feature type="region of interest" description="Disordered" evidence="3">
    <location>
        <begin position="1"/>
        <end position="226"/>
    </location>
</feature>
<dbReference type="InterPro" id="IPR045138">
    <property type="entry name" value="MeCP2/MBD4"/>
</dbReference>
<feature type="region of interest" description="Disordered" evidence="3">
    <location>
        <begin position="244"/>
        <end position="285"/>
    </location>
</feature>
<reference evidence="4 5" key="1">
    <citation type="submission" date="2017-11" db="EMBL/GenBank/DDBJ databases">
        <authorList>
            <person name="Kracher B."/>
        </authorList>
    </citation>
    <scope>NUCLEOTIDE SEQUENCE [LARGE SCALE GENOMIC DNA]</scope>
    <source>
        <strain evidence="4 5">RACE1</strain>
    </source>
</reference>
<feature type="compositionally biased region" description="Low complexity" evidence="3">
    <location>
        <begin position="656"/>
        <end position="669"/>
    </location>
</feature>
<organism evidence="4 5">
    <name type="scientific">Blumeria hordei</name>
    <name type="common">Barley powdery mildew</name>
    <name type="synonym">Blumeria graminis f. sp. hordei</name>
    <dbReference type="NCBI Taxonomy" id="2867405"/>
    <lineage>
        <taxon>Eukaryota</taxon>
        <taxon>Fungi</taxon>
        <taxon>Dikarya</taxon>
        <taxon>Ascomycota</taxon>
        <taxon>Pezizomycotina</taxon>
        <taxon>Leotiomycetes</taxon>
        <taxon>Erysiphales</taxon>
        <taxon>Erysiphaceae</taxon>
        <taxon>Blumeria</taxon>
    </lineage>
</organism>
<dbReference type="Proteomes" id="UP000275772">
    <property type="component" value="Unassembled WGS sequence"/>
</dbReference>
<evidence type="ECO:0000256" key="3">
    <source>
        <dbReference type="SAM" id="MobiDB-lite"/>
    </source>
</evidence>
<dbReference type="VEuPathDB" id="FungiDB:BLGHR1_11298"/>
<feature type="compositionally biased region" description="Polar residues" evidence="3">
    <location>
        <begin position="670"/>
        <end position="690"/>
    </location>
</feature>
<evidence type="ECO:0000256" key="1">
    <source>
        <dbReference type="ARBA" id="ARBA00004123"/>
    </source>
</evidence>
<dbReference type="AlphaFoldDB" id="A0A383UL42"/>